<feature type="domain" description="Nucleoplasmin-like" evidence="1">
    <location>
        <begin position="6"/>
        <end position="90"/>
    </location>
</feature>
<gene>
    <name evidence="2" type="ORF">BCR33DRAFT_717588</name>
</gene>
<evidence type="ECO:0000313" key="2">
    <source>
        <dbReference type="EMBL" id="ORY43360.1"/>
    </source>
</evidence>
<protein>
    <recommendedName>
        <fullName evidence="1">Nucleoplasmin-like domain-containing protein</fullName>
    </recommendedName>
</protein>
<comment type="caution">
    <text evidence="2">The sequence shown here is derived from an EMBL/GenBank/DDBJ whole genome shotgun (WGS) entry which is preliminary data.</text>
</comment>
<dbReference type="AlphaFoldDB" id="A0A1Y2C8J2"/>
<dbReference type="Gene3D" id="2.60.120.340">
    <property type="entry name" value="Nucleoplasmin core domain"/>
    <property type="match status" value="1"/>
</dbReference>
<organism evidence="2 3">
    <name type="scientific">Rhizoclosmatium globosum</name>
    <dbReference type="NCBI Taxonomy" id="329046"/>
    <lineage>
        <taxon>Eukaryota</taxon>
        <taxon>Fungi</taxon>
        <taxon>Fungi incertae sedis</taxon>
        <taxon>Chytridiomycota</taxon>
        <taxon>Chytridiomycota incertae sedis</taxon>
        <taxon>Chytridiomycetes</taxon>
        <taxon>Chytridiales</taxon>
        <taxon>Chytriomycetaceae</taxon>
        <taxon>Rhizoclosmatium</taxon>
    </lineage>
</organism>
<dbReference type="EMBL" id="MCGO01000025">
    <property type="protein sequence ID" value="ORY43360.1"/>
    <property type="molecule type" value="Genomic_DNA"/>
</dbReference>
<accession>A0A1Y2C8J2</accession>
<dbReference type="OrthoDB" id="1902587at2759"/>
<dbReference type="STRING" id="329046.A0A1Y2C8J2"/>
<reference evidence="2 3" key="1">
    <citation type="submission" date="2016-07" db="EMBL/GenBank/DDBJ databases">
        <title>Pervasive Adenine N6-methylation of Active Genes in Fungi.</title>
        <authorList>
            <consortium name="DOE Joint Genome Institute"/>
            <person name="Mondo S.J."/>
            <person name="Dannebaum R.O."/>
            <person name="Kuo R.C."/>
            <person name="Labutti K."/>
            <person name="Haridas S."/>
            <person name="Kuo A."/>
            <person name="Salamov A."/>
            <person name="Ahrendt S.R."/>
            <person name="Lipzen A."/>
            <person name="Sullivan W."/>
            <person name="Andreopoulos W.B."/>
            <person name="Clum A."/>
            <person name="Lindquist E."/>
            <person name="Daum C."/>
            <person name="Ramamoorthy G.K."/>
            <person name="Gryganskyi A."/>
            <person name="Culley D."/>
            <person name="Magnuson J.K."/>
            <person name="James T.Y."/>
            <person name="O'Malley M.A."/>
            <person name="Stajich J.E."/>
            <person name="Spatafora J.W."/>
            <person name="Visel A."/>
            <person name="Grigoriev I.V."/>
        </authorList>
    </citation>
    <scope>NUCLEOTIDE SEQUENCE [LARGE SCALE GENOMIC DNA]</scope>
    <source>
        <strain evidence="2 3">JEL800</strain>
    </source>
</reference>
<keyword evidence="3" id="KW-1185">Reference proteome</keyword>
<dbReference type="InterPro" id="IPR041232">
    <property type="entry name" value="NPL"/>
</dbReference>
<name>A0A1Y2C8J2_9FUNG</name>
<sequence length="136" mass="14974">MAAIAFWGLTAEPDTHFSQVVEQNFRLTNIAIDSKTKATKGRVSVHVQVGDNEFVIANLLLGVVEQASVDLTFSEGALLSVCMVGASGVELGCLGVQRVVKQALEYLLSPLSFYRRGNHLHRYWSSHCSLDRKLHC</sequence>
<dbReference type="Proteomes" id="UP000193642">
    <property type="component" value="Unassembled WGS sequence"/>
</dbReference>
<dbReference type="Pfam" id="PF17800">
    <property type="entry name" value="NPL"/>
    <property type="match status" value="1"/>
</dbReference>
<evidence type="ECO:0000259" key="1">
    <source>
        <dbReference type="Pfam" id="PF17800"/>
    </source>
</evidence>
<proteinExistence type="predicted"/>
<evidence type="ECO:0000313" key="3">
    <source>
        <dbReference type="Proteomes" id="UP000193642"/>
    </source>
</evidence>